<accession>A0ACB9CMQ1</accession>
<proteinExistence type="predicted"/>
<dbReference type="EMBL" id="CM042050">
    <property type="protein sequence ID" value="KAI3735577.1"/>
    <property type="molecule type" value="Genomic_DNA"/>
</dbReference>
<dbReference type="Proteomes" id="UP001055879">
    <property type="component" value="Linkage Group LG04"/>
</dbReference>
<organism evidence="1 2">
    <name type="scientific">Arctium lappa</name>
    <name type="common">Greater burdock</name>
    <name type="synonym">Lappa major</name>
    <dbReference type="NCBI Taxonomy" id="4217"/>
    <lineage>
        <taxon>Eukaryota</taxon>
        <taxon>Viridiplantae</taxon>
        <taxon>Streptophyta</taxon>
        <taxon>Embryophyta</taxon>
        <taxon>Tracheophyta</taxon>
        <taxon>Spermatophyta</taxon>
        <taxon>Magnoliopsida</taxon>
        <taxon>eudicotyledons</taxon>
        <taxon>Gunneridae</taxon>
        <taxon>Pentapetalae</taxon>
        <taxon>asterids</taxon>
        <taxon>campanulids</taxon>
        <taxon>Asterales</taxon>
        <taxon>Asteraceae</taxon>
        <taxon>Carduoideae</taxon>
        <taxon>Cardueae</taxon>
        <taxon>Arctiinae</taxon>
        <taxon>Arctium</taxon>
    </lineage>
</organism>
<evidence type="ECO:0000313" key="2">
    <source>
        <dbReference type="Proteomes" id="UP001055879"/>
    </source>
</evidence>
<keyword evidence="2" id="KW-1185">Reference proteome</keyword>
<protein>
    <submittedName>
        <fullName evidence="1">Uncharacterized protein</fullName>
    </submittedName>
</protein>
<reference evidence="1 2" key="2">
    <citation type="journal article" date="2022" name="Mol. Ecol. Resour.">
        <title>The genomes of chicory, endive, great burdock and yacon provide insights into Asteraceae paleo-polyploidization history and plant inulin production.</title>
        <authorList>
            <person name="Fan W."/>
            <person name="Wang S."/>
            <person name="Wang H."/>
            <person name="Wang A."/>
            <person name="Jiang F."/>
            <person name="Liu H."/>
            <person name="Zhao H."/>
            <person name="Xu D."/>
            <person name="Zhang Y."/>
        </authorList>
    </citation>
    <scope>NUCLEOTIDE SEQUENCE [LARGE SCALE GENOMIC DNA]</scope>
    <source>
        <strain evidence="2">cv. Niubang</strain>
    </source>
</reference>
<reference evidence="2" key="1">
    <citation type="journal article" date="2022" name="Mol. Ecol. Resour.">
        <title>The genomes of chicory, endive, great burdock and yacon provide insights into Asteraceae palaeo-polyploidization history and plant inulin production.</title>
        <authorList>
            <person name="Fan W."/>
            <person name="Wang S."/>
            <person name="Wang H."/>
            <person name="Wang A."/>
            <person name="Jiang F."/>
            <person name="Liu H."/>
            <person name="Zhao H."/>
            <person name="Xu D."/>
            <person name="Zhang Y."/>
        </authorList>
    </citation>
    <scope>NUCLEOTIDE SEQUENCE [LARGE SCALE GENOMIC DNA]</scope>
    <source>
        <strain evidence="2">cv. Niubang</strain>
    </source>
</reference>
<comment type="caution">
    <text evidence="1">The sequence shown here is derived from an EMBL/GenBank/DDBJ whole genome shotgun (WGS) entry which is preliminary data.</text>
</comment>
<name>A0ACB9CMQ1_ARCLA</name>
<gene>
    <name evidence="1" type="ORF">L6452_15083</name>
</gene>
<sequence length="143" mass="16598">MLRRSKRGRIEKSTGPDFQVYLVEGSREEIGSQFFYYYSIEEDPKSFDEAMKSQDVAFWKEAISDEMDSIMGNNTWVLSDLPPGCKTLGCKWIFKRKMKADGSIDKFKARLVIQGFRQREGINYFDTYAPVVRISTIRLLIAL</sequence>
<evidence type="ECO:0000313" key="1">
    <source>
        <dbReference type="EMBL" id="KAI3735577.1"/>
    </source>
</evidence>